<accession>A0A6C1KD22</accession>
<feature type="domain" description="ABC transmembrane type-1" evidence="9">
    <location>
        <begin position="66"/>
        <end position="256"/>
    </location>
</feature>
<name>A0A6C1KD22_XANAU</name>
<evidence type="ECO:0000259" key="9">
    <source>
        <dbReference type="PROSITE" id="PS50928"/>
    </source>
</evidence>
<feature type="transmembrane region" description="Helical" evidence="8">
    <location>
        <begin position="137"/>
        <end position="161"/>
    </location>
</feature>
<organism evidence="10 11">
    <name type="scientific">Xanthobacter autotrophicus</name>
    <dbReference type="NCBI Taxonomy" id="280"/>
    <lineage>
        <taxon>Bacteria</taxon>
        <taxon>Pseudomonadati</taxon>
        <taxon>Pseudomonadota</taxon>
        <taxon>Alphaproteobacteria</taxon>
        <taxon>Hyphomicrobiales</taxon>
        <taxon>Xanthobacteraceae</taxon>
        <taxon>Xanthobacter</taxon>
    </lineage>
</organism>
<dbReference type="PANTHER" id="PTHR43357">
    <property type="entry name" value="INNER MEMBRANE ABC TRANSPORTER PERMEASE PROTEIN YDCV"/>
    <property type="match status" value="1"/>
</dbReference>
<dbReference type="Pfam" id="PF00528">
    <property type="entry name" value="BPD_transp_1"/>
    <property type="match status" value="1"/>
</dbReference>
<dbReference type="GO" id="GO:0005886">
    <property type="term" value="C:plasma membrane"/>
    <property type="evidence" value="ECO:0007669"/>
    <property type="project" value="UniProtKB-SubCell"/>
</dbReference>
<feature type="transmembrane region" description="Helical" evidence="8">
    <location>
        <begin position="181"/>
        <end position="205"/>
    </location>
</feature>
<dbReference type="PANTHER" id="PTHR43357:SF4">
    <property type="entry name" value="INNER MEMBRANE ABC TRANSPORTER PERMEASE PROTEIN YDCV"/>
    <property type="match status" value="1"/>
</dbReference>
<evidence type="ECO:0000313" key="11">
    <source>
        <dbReference type="Proteomes" id="UP000305131"/>
    </source>
</evidence>
<sequence>MSVSMKPHRLTFAFQLTVTLLACAFLMVPAGASILAGFTVNYFRGVSSGLTLKWIGEVLALYSDTIALSIAIALGTLGVTLLIGVPAAWALARRPSRLTRLVEEVVTLPVAIPGLALALALILAYGGIREFRMSPLFILTGHVLYTLPFMLRAVMAVLAAVDVRTLEEGAASLGASPLQRFFHVVVPNARGGILAGALMVVTLSIGEFNLTWMLHTPLTKTLPVGLADSYASMRLEIASAYTLVFFVMIVPLLVALQLFGRTVQGAAR</sequence>
<dbReference type="InterPro" id="IPR000515">
    <property type="entry name" value="MetI-like"/>
</dbReference>
<evidence type="ECO:0000313" key="10">
    <source>
        <dbReference type="EMBL" id="TLX42042.1"/>
    </source>
</evidence>
<keyword evidence="7 8" id="KW-0472">Membrane</keyword>
<keyword evidence="5 8" id="KW-0812">Transmembrane</keyword>
<dbReference type="GO" id="GO:0055085">
    <property type="term" value="P:transmembrane transport"/>
    <property type="evidence" value="ECO:0007669"/>
    <property type="project" value="InterPro"/>
</dbReference>
<evidence type="ECO:0000256" key="1">
    <source>
        <dbReference type="ARBA" id="ARBA00004429"/>
    </source>
</evidence>
<feature type="transmembrane region" description="Helical" evidence="8">
    <location>
        <begin position="104"/>
        <end position="125"/>
    </location>
</feature>
<reference evidence="10 11" key="1">
    <citation type="submission" date="2019-05" db="EMBL/GenBank/DDBJ databases">
        <authorList>
            <person name="Zhou X."/>
        </authorList>
    </citation>
    <scope>NUCLEOTIDE SEQUENCE [LARGE SCALE GENOMIC DNA]</scope>
    <source>
        <strain evidence="10 11">DSM 432</strain>
    </source>
</reference>
<dbReference type="PROSITE" id="PS51257">
    <property type="entry name" value="PROKAR_LIPOPROTEIN"/>
    <property type="match status" value="1"/>
</dbReference>
<dbReference type="InterPro" id="IPR035906">
    <property type="entry name" value="MetI-like_sf"/>
</dbReference>
<keyword evidence="4" id="KW-0997">Cell inner membrane</keyword>
<evidence type="ECO:0000256" key="4">
    <source>
        <dbReference type="ARBA" id="ARBA00022519"/>
    </source>
</evidence>
<dbReference type="CDD" id="cd06261">
    <property type="entry name" value="TM_PBP2"/>
    <property type="match status" value="1"/>
</dbReference>
<comment type="similarity">
    <text evidence="8">Belongs to the binding-protein-dependent transport system permease family.</text>
</comment>
<gene>
    <name evidence="10" type="ORF">FBQ73_14355</name>
</gene>
<dbReference type="Proteomes" id="UP000305131">
    <property type="component" value="Unassembled WGS sequence"/>
</dbReference>
<evidence type="ECO:0000256" key="8">
    <source>
        <dbReference type="RuleBase" id="RU363032"/>
    </source>
</evidence>
<evidence type="ECO:0000256" key="3">
    <source>
        <dbReference type="ARBA" id="ARBA00022475"/>
    </source>
</evidence>
<evidence type="ECO:0000256" key="5">
    <source>
        <dbReference type="ARBA" id="ARBA00022692"/>
    </source>
</evidence>
<dbReference type="OrthoDB" id="5622164at2"/>
<dbReference type="PROSITE" id="PS50928">
    <property type="entry name" value="ABC_TM1"/>
    <property type="match status" value="1"/>
</dbReference>
<feature type="transmembrane region" description="Helical" evidence="8">
    <location>
        <begin position="66"/>
        <end position="92"/>
    </location>
</feature>
<dbReference type="AlphaFoldDB" id="A0A6C1KD22"/>
<dbReference type="Gene3D" id="1.10.3720.10">
    <property type="entry name" value="MetI-like"/>
    <property type="match status" value="1"/>
</dbReference>
<comment type="subcellular location">
    <subcellularLocation>
        <location evidence="1">Cell inner membrane</location>
        <topology evidence="1">Multi-pass membrane protein</topology>
    </subcellularLocation>
    <subcellularLocation>
        <location evidence="8">Cell membrane</location>
        <topology evidence="8">Multi-pass membrane protein</topology>
    </subcellularLocation>
</comment>
<keyword evidence="2 8" id="KW-0813">Transport</keyword>
<keyword evidence="6 8" id="KW-1133">Transmembrane helix</keyword>
<keyword evidence="3" id="KW-1003">Cell membrane</keyword>
<protein>
    <submittedName>
        <fullName evidence="10">ABC transporter permease subunit</fullName>
    </submittedName>
</protein>
<evidence type="ECO:0000256" key="6">
    <source>
        <dbReference type="ARBA" id="ARBA00022989"/>
    </source>
</evidence>
<evidence type="ECO:0000256" key="7">
    <source>
        <dbReference type="ARBA" id="ARBA00023136"/>
    </source>
</evidence>
<evidence type="ECO:0000256" key="2">
    <source>
        <dbReference type="ARBA" id="ARBA00022448"/>
    </source>
</evidence>
<comment type="caution">
    <text evidence="10">The sequence shown here is derived from an EMBL/GenBank/DDBJ whole genome shotgun (WGS) entry which is preliminary data.</text>
</comment>
<feature type="transmembrane region" description="Helical" evidence="8">
    <location>
        <begin position="238"/>
        <end position="259"/>
    </location>
</feature>
<dbReference type="SUPFAM" id="SSF161098">
    <property type="entry name" value="MetI-like"/>
    <property type="match status" value="1"/>
</dbReference>
<dbReference type="EMBL" id="VAUP01000031">
    <property type="protein sequence ID" value="TLX42042.1"/>
    <property type="molecule type" value="Genomic_DNA"/>
</dbReference>
<proteinExistence type="inferred from homology"/>